<gene>
    <name evidence="1" type="ORF">HaLaN_22618</name>
</gene>
<name>A0A6A0A0G6_HAELA</name>
<sequence>MAYTPCEALQNGQIISAAHEGGQATLQRRVFPCMYRGVLLHRCSWARSVAAVSRDEARMSKTGIASNVKISADS</sequence>
<accession>A0A6A0A0G6</accession>
<organism evidence="1 2">
    <name type="scientific">Haematococcus lacustris</name>
    <name type="common">Green alga</name>
    <name type="synonym">Haematococcus pluvialis</name>
    <dbReference type="NCBI Taxonomy" id="44745"/>
    <lineage>
        <taxon>Eukaryota</taxon>
        <taxon>Viridiplantae</taxon>
        <taxon>Chlorophyta</taxon>
        <taxon>core chlorophytes</taxon>
        <taxon>Chlorophyceae</taxon>
        <taxon>CS clade</taxon>
        <taxon>Chlamydomonadales</taxon>
        <taxon>Haematococcaceae</taxon>
        <taxon>Haematococcus</taxon>
    </lineage>
</organism>
<evidence type="ECO:0000313" key="1">
    <source>
        <dbReference type="EMBL" id="GFH24764.1"/>
    </source>
</evidence>
<protein>
    <submittedName>
        <fullName evidence="1">Uncharacterized protein</fullName>
    </submittedName>
</protein>
<dbReference type="EMBL" id="BLLF01002626">
    <property type="protein sequence ID" value="GFH24764.1"/>
    <property type="molecule type" value="Genomic_DNA"/>
</dbReference>
<dbReference type="AlphaFoldDB" id="A0A6A0A0G6"/>
<dbReference type="Proteomes" id="UP000485058">
    <property type="component" value="Unassembled WGS sequence"/>
</dbReference>
<keyword evidence="2" id="KW-1185">Reference proteome</keyword>
<proteinExistence type="predicted"/>
<reference evidence="1 2" key="1">
    <citation type="submission" date="2020-02" db="EMBL/GenBank/DDBJ databases">
        <title>Draft genome sequence of Haematococcus lacustris strain NIES-144.</title>
        <authorList>
            <person name="Morimoto D."/>
            <person name="Nakagawa S."/>
            <person name="Yoshida T."/>
            <person name="Sawayama S."/>
        </authorList>
    </citation>
    <scope>NUCLEOTIDE SEQUENCE [LARGE SCALE GENOMIC DNA]</scope>
    <source>
        <strain evidence="1 2">NIES-144</strain>
    </source>
</reference>
<evidence type="ECO:0000313" key="2">
    <source>
        <dbReference type="Proteomes" id="UP000485058"/>
    </source>
</evidence>
<comment type="caution">
    <text evidence="1">The sequence shown here is derived from an EMBL/GenBank/DDBJ whole genome shotgun (WGS) entry which is preliminary data.</text>
</comment>